<proteinExistence type="predicted"/>
<dbReference type="Proteomes" id="UP000712600">
    <property type="component" value="Unassembled WGS sequence"/>
</dbReference>
<gene>
    <name evidence="1" type="ORF">F2Q69_00015688</name>
</gene>
<dbReference type="AlphaFoldDB" id="A0A8S9QTK4"/>
<dbReference type="EMBL" id="QGKX02000996">
    <property type="protein sequence ID" value="KAF3553659.1"/>
    <property type="molecule type" value="Genomic_DNA"/>
</dbReference>
<sequence>MDREARGGSIYEIRTWWQLPGMVCGKRSMRCCSKNDHIMRSAHRSTRWISQARGVAMHATGPCIQTARGRGVILHENETCSQPCGARGVAAHASRAMRSDTRAATQLVLDWLLFPINSPRPLSFENIQNT</sequence>
<organism evidence="1 2">
    <name type="scientific">Brassica cretica</name>
    <name type="common">Mustard</name>
    <dbReference type="NCBI Taxonomy" id="69181"/>
    <lineage>
        <taxon>Eukaryota</taxon>
        <taxon>Viridiplantae</taxon>
        <taxon>Streptophyta</taxon>
        <taxon>Embryophyta</taxon>
        <taxon>Tracheophyta</taxon>
        <taxon>Spermatophyta</taxon>
        <taxon>Magnoliopsida</taxon>
        <taxon>eudicotyledons</taxon>
        <taxon>Gunneridae</taxon>
        <taxon>Pentapetalae</taxon>
        <taxon>rosids</taxon>
        <taxon>malvids</taxon>
        <taxon>Brassicales</taxon>
        <taxon>Brassicaceae</taxon>
        <taxon>Brassiceae</taxon>
        <taxon>Brassica</taxon>
    </lineage>
</organism>
<name>A0A8S9QTK4_BRACR</name>
<protein>
    <submittedName>
        <fullName evidence="1">Uncharacterized protein</fullName>
    </submittedName>
</protein>
<evidence type="ECO:0000313" key="2">
    <source>
        <dbReference type="Proteomes" id="UP000712600"/>
    </source>
</evidence>
<evidence type="ECO:0000313" key="1">
    <source>
        <dbReference type="EMBL" id="KAF3553659.1"/>
    </source>
</evidence>
<comment type="caution">
    <text evidence="1">The sequence shown here is derived from an EMBL/GenBank/DDBJ whole genome shotgun (WGS) entry which is preliminary data.</text>
</comment>
<accession>A0A8S9QTK4</accession>
<reference evidence="1" key="1">
    <citation type="submission" date="2019-12" db="EMBL/GenBank/DDBJ databases">
        <title>Genome sequencing and annotation of Brassica cretica.</title>
        <authorList>
            <person name="Studholme D.J."/>
            <person name="Sarris P."/>
        </authorList>
    </citation>
    <scope>NUCLEOTIDE SEQUENCE</scope>
    <source>
        <strain evidence="1">PFS-109/04</strain>
        <tissue evidence="1">Leaf</tissue>
    </source>
</reference>